<sequence length="606" mass="67780">MDSALSSVVSSDIDSSKANQHTYAPEARTLDNANLISELKKVVSLHSKSSDAEELHKILTQNSRGIEKTLERYESQTHGLGPIEAPLDLEREITHPDPNSYLHPEDKWKYAVDQETGLRIVDFVEDDHEDPRNWPKRAKWNYTVLLGIICFDVAMMSAIITGDLDSPAAHFNVSIEVMCLCVSLMVWGFGLGPLLFAPLSEEFGRNPVYLVTLLVAVVFIVPCGAAKNIGTLLAFRFLDGLAFSAPMCLIGGSLSDMWRSDERGVAMSLFSAAPFLGPVMGPIVGSLISVKCSWRWVYWFMLIFSGCIYAVMAVFMPETHHQKILRSRAKNLRDLTGDSTYRAISEIKIRSMKEVAKVTLLRPIILLSELIVFLITLYMSVIYGLLYMFFFAFPMVYTEGKGFGPIKTSLMFIPVGVGVILSTVISPFLNKDYLRRAKVYTDRGEVPPAELRLIPMMIGCWFVPIGLFSYAWSSFPSVSWAGPCFSGLACGFGFLMLYNPANNYIVDSYQHYAASGLAAKTFVRSIWGGVVPLFTIQMYHRLGYEWASTLMAFIALACCAIPYLFYFFGAKIRQKSKYAYSPAISSKKDLEFQTVEENFDTKETSS</sequence>
<dbReference type="GO" id="GO:0022857">
    <property type="term" value="F:transmembrane transporter activity"/>
    <property type="evidence" value="ECO:0007669"/>
    <property type="project" value="InterPro"/>
</dbReference>
<dbReference type="PROSITE" id="PS50850">
    <property type="entry name" value="MFS"/>
    <property type="match status" value="1"/>
</dbReference>
<feature type="transmembrane region" description="Helical" evidence="6">
    <location>
        <begin position="546"/>
        <end position="568"/>
    </location>
</feature>
<evidence type="ECO:0000313" key="8">
    <source>
        <dbReference type="EMBL" id="SCU78220.1"/>
    </source>
</evidence>
<dbReference type="Proteomes" id="UP000190274">
    <property type="component" value="Chromosome A"/>
</dbReference>
<protein>
    <submittedName>
        <fullName evidence="8">LADA_0A04500g1_1</fullName>
    </submittedName>
</protein>
<organism evidence="8 9">
    <name type="scientific">Lachancea dasiensis</name>
    <dbReference type="NCBI Taxonomy" id="1072105"/>
    <lineage>
        <taxon>Eukaryota</taxon>
        <taxon>Fungi</taxon>
        <taxon>Dikarya</taxon>
        <taxon>Ascomycota</taxon>
        <taxon>Saccharomycotina</taxon>
        <taxon>Saccharomycetes</taxon>
        <taxon>Saccharomycetales</taxon>
        <taxon>Saccharomycetaceae</taxon>
        <taxon>Lachancea</taxon>
    </lineage>
</organism>
<dbReference type="OrthoDB" id="6770063at2759"/>
<feature type="transmembrane region" description="Helical" evidence="6">
    <location>
        <begin position="410"/>
        <end position="430"/>
    </location>
</feature>
<feature type="transmembrane region" description="Helical" evidence="6">
    <location>
        <begin position="296"/>
        <end position="316"/>
    </location>
</feature>
<dbReference type="AlphaFoldDB" id="A0A1G4INH7"/>
<evidence type="ECO:0000256" key="1">
    <source>
        <dbReference type="ARBA" id="ARBA00004141"/>
    </source>
</evidence>
<feature type="transmembrane region" description="Helical" evidence="6">
    <location>
        <begin position="478"/>
        <end position="501"/>
    </location>
</feature>
<evidence type="ECO:0000256" key="5">
    <source>
        <dbReference type="SAM" id="MobiDB-lite"/>
    </source>
</evidence>
<evidence type="ECO:0000256" key="4">
    <source>
        <dbReference type="ARBA" id="ARBA00023136"/>
    </source>
</evidence>
<evidence type="ECO:0000256" key="3">
    <source>
        <dbReference type="ARBA" id="ARBA00022989"/>
    </source>
</evidence>
<reference evidence="8 9" key="1">
    <citation type="submission" date="2016-03" db="EMBL/GenBank/DDBJ databases">
        <authorList>
            <person name="Devillers H."/>
        </authorList>
    </citation>
    <scope>NUCLEOTIDE SEQUENCE [LARGE SCALE GENOMIC DNA]</scope>
    <source>
        <strain evidence="8">CBS 10888</strain>
    </source>
</reference>
<dbReference type="FunFam" id="1.20.1250.20:FF:000011">
    <property type="entry name" value="MFS multidrug transporter, putative"/>
    <property type="match status" value="1"/>
</dbReference>
<feature type="transmembrane region" description="Helical" evidence="6">
    <location>
        <begin position="360"/>
        <end position="390"/>
    </location>
</feature>
<feature type="transmembrane region" description="Helical" evidence="6">
    <location>
        <begin position="266"/>
        <end position="290"/>
    </location>
</feature>
<accession>A0A1G4INH7</accession>
<evidence type="ECO:0000259" key="7">
    <source>
        <dbReference type="PROSITE" id="PS50850"/>
    </source>
</evidence>
<keyword evidence="3 6" id="KW-1133">Transmembrane helix</keyword>
<dbReference type="Pfam" id="PF07690">
    <property type="entry name" value="MFS_1"/>
    <property type="match status" value="1"/>
</dbReference>
<keyword evidence="4 6" id="KW-0472">Membrane</keyword>
<feature type="region of interest" description="Disordered" evidence="5">
    <location>
        <begin position="1"/>
        <end position="20"/>
    </location>
</feature>
<dbReference type="SUPFAM" id="SSF103473">
    <property type="entry name" value="MFS general substrate transporter"/>
    <property type="match status" value="1"/>
</dbReference>
<evidence type="ECO:0000256" key="2">
    <source>
        <dbReference type="ARBA" id="ARBA00022692"/>
    </source>
</evidence>
<feature type="transmembrane region" description="Helical" evidence="6">
    <location>
        <begin position="208"/>
        <end position="227"/>
    </location>
</feature>
<dbReference type="InterPro" id="IPR020846">
    <property type="entry name" value="MFS_dom"/>
</dbReference>
<feature type="compositionally biased region" description="Low complexity" evidence="5">
    <location>
        <begin position="1"/>
        <end position="13"/>
    </location>
</feature>
<dbReference type="Gene3D" id="1.20.1250.20">
    <property type="entry name" value="MFS general substrate transporter like domains"/>
    <property type="match status" value="1"/>
</dbReference>
<gene>
    <name evidence="8" type="ORF">LADA_0A04500G</name>
</gene>
<comment type="subcellular location">
    <subcellularLocation>
        <location evidence="1">Membrane</location>
        <topology evidence="1">Multi-pass membrane protein</topology>
    </subcellularLocation>
</comment>
<evidence type="ECO:0000313" key="9">
    <source>
        <dbReference type="Proteomes" id="UP000190274"/>
    </source>
</evidence>
<keyword evidence="2 6" id="KW-0812">Transmembrane</keyword>
<dbReference type="InterPro" id="IPR011701">
    <property type="entry name" value="MFS"/>
</dbReference>
<feature type="transmembrane region" description="Helical" evidence="6">
    <location>
        <begin position="451"/>
        <end position="472"/>
    </location>
</feature>
<proteinExistence type="predicted"/>
<feature type="transmembrane region" description="Helical" evidence="6">
    <location>
        <begin position="233"/>
        <end position="254"/>
    </location>
</feature>
<dbReference type="InterPro" id="IPR036259">
    <property type="entry name" value="MFS_trans_sf"/>
</dbReference>
<feature type="transmembrane region" description="Helical" evidence="6">
    <location>
        <begin position="142"/>
        <end position="161"/>
    </location>
</feature>
<dbReference type="CDD" id="cd17323">
    <property type="entry name" value="MFS_Tpo1_MDR_like"/>
    <property type="match status" value="1"/>
</dbReference>
<name>A0A1G4INH7_9SACH</name>
<evidence type="ECO:0000256" key="6">
    <source>
        <dbReference type="SAM" id="Phobius"/>
    </source>
</evidence>
<dbReference type="PANTHER" id="PTHR23502">
    <property type="entry name" value="MAJOR FACILITATOR SUPERFAMILY"/>
    <property type="match status" value="1"/>
</dbReference>
<feature type="domain" description="Major facilitator superfamily (MFS) profile" evidence="7">
    <location>
        <begin position="142"/>
        <end position="574"/>
    </location>
</feature>
<dbReference type="PANTHER" id="PTHR23502:SF48">
    <property type="entry name" value="MULTIDRUG TRANSPORTER, PUTATIVE (AFU_ORTHOLOGUE AFUA_5G02700)-RELATED"/>
    <property type="match status" value="1"/>
</dbReference>
<feature type="transmembrane region" description="Helical" evidence="6">
    <location>
        <begin position="173"/>
        <end position="196"/>
    </location>
</feature>
<dbReference type="GO" id="GO:0005886">
    <property type="term" value="C:plasma membrane"/>
    <property type="evidence" value="ECO:0007669"/>
    <property type="project" value="UniProtKB-ARBA"/>
</dbReference>
<dbReference type="EMBL" id="LT598460">
    <property type="protein sequence ID" value="SCU78220.1"/>
    <property type="molecule type" value="Genomic_DNA"/>
</dbReference>
<keyword evidence="9" id="KW-1185">Reference proteome</keyword>
<feature type="transmembrane region" description="Helical" evidence="6">
    <location>
        <begin position="522"/>
        <end position="540"/>
    </location>
</feature>